<dbReference type="Pfam" id="PF22557">
    <property type="entry name" value="DuOB"/>
    <property type="match status" value="1"/>
</dbReference>
<name>A0ABU9TKX5_9GAMM</name>
<gene>
    <name evidence="2" type="ORF">WNY57_18140</name>
</gene>
<keyword evidence="3" id="KW-1185">Reference proteome</keyword>
<accession>A0ABU9TKX5</accession>
<reference evidence="2 3" key="1">
    <citation type="submission" date="2024-03" db="EMBL/GenBank/DDBJ databases">
        <title>Community enrichment and isolation of bacterial strains for fucoidan degradation.</title>
        <authorList>
            <person name="Sichert A."/>
        </authorList>
    </citation>
    <scope>NUCLEOTIDE SEQUENCE [LARGE SCALE GENOMIC DNA]</scope>
    <source>
        <strain evidence="2 3">AS26</strain>
    </source>
</reference>
<comment type="caution">
    <text evidence="2">The sequence shown here is derived from an EMBL/GenBank/DDBJ whole genome shotgun (WGS) entry which is preliminary data.</text>
</comment>
<dbReference type="InterPro" id="IPR054335">
    <property type="entry name" value="DuOB_dom"/>
</dbReference>
<proteinExistence type="predicted"/>
<evidence type="ECO:0000313" key="2">
    <source>
        <dbReference type="EMBL" id="MEM5534359.1"/>
    </source>
</evidence>
<dbReference type="Proteomes" id="UP001457661">
    <property type="component" value="Unassembled WGS sequence"/>
</dbReference>
<evidence type="ECO:0000313" key="3">
    <source>
        <dbReference type="Proteomes" id="UP001457661"/>
    </source>
</evidence>
<protein>
    <recommendedName>
        <fullName evidence="1">Dual OB-containing domain-containing protein</fullName>
    </recommendedName>
</protein>
<dbReference type="RefSeq" id="WP_024596469.1">
    <property type="nucleotide sequence ID" value="NZ_JBBMQX010000018.1"/>
</dbReference>
<dbReference type="EMBL" id="JBBMQX010000018">
    <property type="protein sequence ID" value="MEM5534359.1"/>
    <property type="molecule type" value="Genomic_DNA"/>
</dbReference>
<organism evidence="2 3">
    <name type="scientific">Pseudoalteromonas arctica</name>
    <dbReference type="NCBI Taxonomy" id="394751"/>
    <lineage>
        <taxon>Bacteria</taxon>
        <taxon>Pseudomonadati</taxon>
        <taxon>Pseudomonadota</taxon>
        <taxon>Gammaproteobacteria</taxon>
        <taxon>Alteromonadales</taxon>
        <taxon>Pseudoalteromonadaceae</taxon>
        <taxon>Pseudoalteromonas</taxon>
    </lineage>
</organism>
<feature type="domain" description="Dual OB-containing" evidence="1">
    <location>
        <begin position="5"/>
        <end position="203"/>
    </location>
</feature>
<sequence>MKQVEMVILANSIKHGEHCVAGKDINTKEWFRPVSDESGGALSLKQVMCTNPYGQYPAKPMQKIIMTLGQHVPKMNQPENFQVNDSNWVQHYKLAENELENYLDLPNDLWGRNDRVSFNKIHTGNIIIQNSLYLVKVEDLKLFVSNNGKRRCSFSYNGIQYELAATDPMFDSLLKTNVILKGILCVSLGEEYLGYCYKLVASIY</sequence>
<evidence type="ECO:0000259" key="1">
    <source>
        <dbReference type="Pfam" id="PF22557"/>
    </source>
</evidence>